<dbReference type="EMBL" id="AP018248">
    <property type="protein sequence ID" value="BAY97800.1"/>
    <property type="molecule type" value="Genomic_DNA"/>
</dbReference>
<dbReference type="SUPFAM" id="SSF56784">
    <property type="entry name" value="HAD-like"/>
    <property type="match status" value="1"/>
</dbReference>
<protein>
    <recommendedName>
        <fullName evidence="3">Haloacid dehalogenase-like hydrolase</fullName>
    </recommendedName>
</protein>
<dbReference type="KEGG" id="ttq:NIES37_17450"/>
<dbReference type="GO" id="GO:0005829">
    <property type="term" value="C:cytosol"/>
    <property type="evidence" value="ECO:0007669"/>
    <property type="project" value="TreeGrafter"/>
</dbReference>
<dbReference type="GO" id="GO:0008967">
    <property type="term" value="F:phosphoglycolate phosphatase activity"/>
    <property type="evidence" value="ECO:0007669"/>
    <property type="project" value="TreeGrafter"/>
</dbReference>
<proteinExistence type="predicted"/>
<dbReference type="InterPro" id="IPR036412">
    <property type="entry name" value="HAD-like_sf"/>
</dbReference>
<dbReference type="Proteomes" id="UP000218785">
    <property type="component" value="Chromosome"/>
</dbReference>
<evidence type="ECO:0000313" key="2">
    <source>
        <dbReference type="Proteomes" id="UP000218785"/>
    </source>
</evidence>
<dbReference type="PANTHER" id="PTHR43434:SF21">
    <property type="entry name" value="SLL0295 PROTEIN"/>
    <property type="match status" value="1"/>
</dbReference>
<sequence length="261" mass="29970">MTASNPTILALDFDGVICDGLIEYFEVAWRTYCKIWSPANNTPADNLASRFYRLRPVIETGWEMPVLIKALVDGIADDNILQDWVKIAPQILLNHKLQAREIATALDNIRDEWIATDLNGWLSLHRFYPGVIDKIKATIASAVSLYIVTTKEGRFVQQLLQQEGVELSSQEIFGKEEKRPKYEILRELIQTATQKPVSLWFVEDRLKTLQLVQQQSDLADVKLFLADWGYNTQSERETADNDQRIQLLSLSQFGYNFSNWS</sequence>
<accession>A0A1Z4MWK2</accession>
<dbReference type="InterPro" id="IPR023214">
    <property type="entry name" value="HAD_sf"/>
</dbReference>
<organism evidence="1 2">
    <name type="scientific">Tolypothrix tenuis PCC 7101</name>
    <dbReference type="NCBI Taxonomy" id="231146"/>
    <lineage>
        <taxon>Bacteria</taxon>
        <taxon>Bacillati</taxon>
        <taxon>Cyanobacteriota</taxon>
        <taxon>Cyanophyceae</taxon>
        <taxon>Nostocales</taxon>
        <taxon>Tolypothrichaceae</taxon>
        <taxon>Tolypothrix</taxon>
    </lineage>
</organism>
<evidence type="ECO:0008006" key="3">
    <source>
        <dbReference type="Google" id="ProtNLM"/>
    </source>
</evidence>
<dbReference type="Gene3D" id="3.40.50.1000">
    <property type="entry name" value="HAD superfamily/HAD-like"/>
    <property type="match status" value="1"/>
</dbReference>
<dbReference type="GO" id="GO:0006281">
    <property type="term" value="P:DNA repair"/>
    <property type="evidence" value="ECO:0007669"/>
    <property type="project" value="TreeGrafter"/>
</dbReference>
<name>A0A1Z4MWK2_9CYAN</name>
<gene>
    <name evidence="1" type="ORF">NIES37_17450</name>
</gene>
<keyword evidence="2" id="KW-1185">Reference proteome</keyword>
<reference evidence="1 2" key="1">
    <citation type="submission" date="2017-06" db="EMBL/GenBank/DDBJ databases">
        <title>Genome sequencing of cyanobaciteial culture collection at National Institute for Environmental Studies (NIES).</title>
        <authorList>
            <person name="Hirose Y."/>
            <person name="Shimura Y."/>
            <person name="Fujisawa T."/>
            <person name="Nakamura Y."/>
            <person name="Kawachi M."/>
        </authorList>
    </citation>
    <scope>NUCLEOTIDE SEQUENCE [LARGE SCALE GENOMIC DNA]</scope>
    <source>
        <strain evidence="1 2">NIES-37</strain>
    </source>
</reference>
<dbReference type="AlphaFoldDB" id="A0A1Z4MWK2"/>
<dbReference type="PANTHER" id="PTHR43434">
    <property type="entry name" value="PHOSPHOGLYCOLATE PHOSPHATASE"/>
    <property type="match status" value="1"/>
</dbReference>
<dbReference type="InterPro" id="IPR050155">
    <property type="entry name" value="HAD-like_hydrolase_sf"/>
</dbReference>
<dbReference type="RefSeq" id="WP_096574798.1">
    <property type="nucleotide sequence ID" value="NZ_CAWNJS010000001.1"/>
</dbReference>
<evidence type="ECO:0000313" key="1">
    <source>
        <dbReference type="EMBL" id="BAY97800.1"/>
    </source>
</evidence>